<gene>
    <name evidence="2" type="ORF">GAB14E_2253</name>
</gene>
<dbReference type="Pfam" id="PF13385">
    <property type="entry name" value="Laminin_G_3"/>
    <property type="match status" value="1"/>
</dbReference>
<dbReference type="Gene3D" id="2.60.120.200">
    <property type="match status" value="1"/>
</dbReference>
<protein>
    <recommendedName>
        <fullName evidence="4">ATPase</fullName>
    </recommendedName>
</protein>
<reference evidence="2 3" key="1">
    <citation type="submission" date="2014-08" db="EMBL/GenBank/DDBJ databases">
        <title>Genomic and Phenotypic Diversity of Colwellia psychrerythraea strains from Disparate Marine Basins.</title>
        <authorList>
            <person name="Techtmann S.M."/>
            <person name="Stelling S.C."/>
            <person name="Utturkar S.M."/>
            <person name="Alshibli N."/>
            <person name="Harris A."/>
            <person name="Brown S.D."/>
            <person name="Hazen T.C."/>
        </authorList>
    </citation>
    <scope>NUCLEOTIDE SEQUENCE [LARGE SCALE GENOMIC DNA]</scope>
    <source>
        <strain evidence="2 3">GAB14E</strain>
    </source>
</reference>
<evidence type="ECO:0000256" key="1">
    <source>
        <dbReference type="SAM" id="MobiDB-lite"/>
    </source>
</evidence>
<dbReference type="Proteomes" id="UP000029868">
    <property type="component" value="Unassembled WGS sequence"/>
</dbReference>
<dbReference type="PATRIC" id="fig|28229.3.peg.1874"/>
<evidence type="ECO:0000313" key="3">
    <source>
        <dbReference type="Proteomes" id="UP000029868"/>
    </source>
</evidence>
<evidence type="ECO:0008006" key="4">
    <source>
        <dbReference type="Google" id="ProtNLM"/>
    </source>
</evidence>
<dbReference type="AlphaFoldDB" id="A0A099KWA0"/>
<proteinExistence type="predicted"/>
<evidence type="ECO:0000313" key="2">
    <source>
        <dbReference type="EMBL" id="KGJ95019.1"/>
    </source>
</evidence>
<dbReference type="SUPFAM" id="SSF49899">
    <property type="entry name" value="Concanavalin A-like lectins/glucanases"/>
    <property type="match status" value="1"/>
</dbReference>
<feature type="region of interest" description="Disordered" evidence="1">
    <location>
        <begin position="31"/>
        <end position="51"/>
    </location>
</feature>
<dbReference type="EMBL" id="JQEC01000016">
    <property type="protein sequence ID" value="KGJ95019.1"/>
    <property type="molecule type" value="Genomic_DNA"/>
</dbReference>
<dbReference type="OrthoDB" id="5748965at2"/>
<organism evidence="2 3">
    <name type="scientific">Colwellia psychrerythraea</name>
    <name type="common">Vibrio psychroerythus</name>
    <dbReference type="NCBI Taxonomy" id="28229"/>
    <lineage>
        <taxon>Bacteria</taxon>
        <taxon>Pseudomonadati</taxon>
        <taxon>Pseudomonadota</taxon>
        <taxon>Gammaproteobacteria</taxon>
        <taxon>Alteromonadales</taxon>
        <taxon>Colwelliaceae</taxon>
        <taxon>Colwellia</taxon>
    </lineage>
</organism>
<comment type="caution">
    <text evidence="2">The sequence shown here is derived from an EMBL/GenBank/DDBJ whole genome shotgun (WGS) entry which is preliminary data.</text>
</comment>
<name>A0A099KWA0_COLPS</name>
<accession>A0A099KWA0</accession>
<sequence>MHSPSLFTVFKNLSVVSILLLVSACGDSTVEEQPPLATDNSSAEYTGPAPTTEDIQKYKTSLWDNISATDRCGSCHTEGNQAPYFASRENVNDAYAASNPLVSLSKPEESRLVQKVSGGHNCWLDSDQACGETMQQWVKLWADDRVSTANAIVLKAPVIKEPGTSKNFPIENTLFTNHVYPIVTQYCAGCHNEASSTAQSPFFASDNIDKAYDAAKRVMNLEEPDKSRLVIRLRNEFHNCWSDCRANSDEMEAAIQALSDEITHDVISSEMVVSKSLLLTDGLVASSGGRFESDIIALYQFKTGSGNTAYDTSGISPAANLTLSGNVEWLGSWGLSFTNGKAQSSTANSKKIHDLITSTNEFAIEAWITPNNVVQEGPARIVSYSAGDNDRNFTLGQSQYNYDFMLQTAGSSSNGEPALSTPDDEEVLQATLQHVVLTYSATEGRRIYVNGKLVDIIDDAISPIASWDDSFALILGREASNNHVWQGNIRLLAIYNRTLSQEQISQNYDVGVGEKFFLLFSISELVDLANTYVLFEVSQYDNYSYLFTNPSLVNLDGNTLPKNTVLNKMRIGVNGKESAQGQAYANLNRSFSNDDSIAEPVELSPLGTIIALEKGASNDEFFLTFEQLGEHTNVVIPSTFITPDATFIDNDSAKIGLRNFAQIHASMSVLTGVNKDSLNVATTYQLVKQQLPTLTNIETFISAQQMGITQLAIAYCDTALEDENLRTTWFPDVNFSNTPDIALDATGRVNLLNPLLNQLMPSTLSSQPDKAAVYSELDNLITRLAVCGNNCDINRSKNIAKASCAAVLGSAVMLVQ</sequence>
<dbReference type="InterPro" id="IPR013320">
    <property type="entry name" value="ConA-like_dom_sf"/>
</dbReference>